<evidence type="ECO:0000256" key="4">
    <source>
        <dbReference type="ARBA" id="ARBA00022821"/>
    </source>
</evidence>
<dbReference type="EMBL" id="JBJKBG010000002">
    <property type="protein sequence ID" value="KAL3750227.1"/>
    <property type="molecule type" value="Genomic_DNA"/>
</dbReference>
<evidence type="ECO:0000259" key="8">
    <source>
        <dbReference type="Pfam" id="PF23598"/>
    </source>
</evidence>
<feature type="domain" description="Disease resistance protein At4g27190-like leucine-rich repeats" evidence="7">
    <location>
        <begin position="1146"/>
        <end position="1296"/>
    </location>
</feature>
<evidence type="ECO:0000256" key="2">
    <source>
        <dbReference type="ARBA" id="ARBA00022737"/>
    </source>
</evidence>
<keyword evidence="5" id="KW-0067">ATP-binding</keyword>
<dbReference type="InterPro" id="IPR042197">
    <property type="entry name" value="Apaf_helical"/>
</dbReference>
<evidence type="ECO:0008006" key="11">
    <source>
        <dbReference type="Google" id="ProtNLM"/>
    </source>
</evidence>
<dbReference type="InterPro" id="IPR032675">
    <property type="entry name" value="LRR_dom_sf"/>
</dbReference>
<dbReference type="Pfam" id="PF23598">
    <property type="entry name" value="LRR_14"/>
    <property type="match status" value="1"/>
</dbReference>
<feature type="domain" description="Disease resistance protein At4g27190-like leucine-rich repeats" evidence="7">
    <location>
        <begin position="1636"/>
        <end position="1743"/>
    </location>
</feature>
<evidence type="ECO:0000313" key="10">
    <source>
        <dbReference type="Proteomes" id="UP001634007"/>
    </source>
</evidence>
<dbReference type="Gene3D" id="1.10.8.430">
    <property type="entry name" value="Helical domain of apoptotic protease-activating factors"/>
    <property type="match status" value="1"/>
</dbReference>
<name>A0ABD3LFG2_EUCGL</name>
<dbReference type="GO" id="GO:0006952">
    <property type="term" value="P:defense response"/>
    <property type="evidence" value="ECO:0007669"/>
    <property type="project" value="UniProtKB-KW"/>
</dbReference>
<dbReference type="SUPFAM" id="SSF52540">
    <property type="entry name" value="P-loop containing nucleoside triphosphate hydrolases"/>
    <property type="match status" value="1"/>
</dbReference>
<dbReference type="GO" id="GO:0005524">
    <property type="term" value="F:ATP binding"/>
    <property type="evidence" value="ECO:0007669"/>
    <property type="project" value="UniProtKB-KW"/>
</dbReference>
<dbReference type="SUPFAM" id="SSF52047">
    <property type="entry name" value="RNI-like"/>
    <property type="match status" value="3"/>
</dbReference>
<dbReference type="Gene3D" id="3.40.50.300">
    <property type="entry name" value="P-loop containing nucleotide triphosphate hydrolases"/>
    <property type="match status" value="1"/>
</dbReference>
<feature type="domain" description="Disease resistance protein At4g27190-like leucine-rich repeats" evidence="7">
    <location>
        <begin position="1357"/>
        <end position="1507"/>
    </location>
</feature>
<evidence type="ECO:0000313" key="9">
    <source>
        <dbReference type="EMBL" id="KAL3750227.1"/>
    </source>
</evidence>
<evidence type="ECO:0000256" key="5">
    <source>
        <dbReference type="ARBA" id="ARBA00022840"/>
    </source>
</evidence>
<evidence type="ECO:0000256" key="3">
    <source>
        <dbReference type="ARBA" id="ARBA00022741"/>
    </source>
</evidence>
<dbReference type="InterPro" id="IPR050905">
    <property type="entry name" value="Plant_NBS-LRR"/>
</dbReference>
<dbReference type="InterPro" id="IPR027417">
    <property type="entry name" value="P-loop_NTPase"/>
</dbReference>
<protein>
    <recommendedName>
        <fullName evidence="11">AAA+ ATPase domain-containing protein</fullName>
    </recommendedName>
</protein>
<keyword evidence="3" id="KW-0547">Nucleotide-binding</keyword>
<comment type="caution">
    <text evidence="9">The sequence shown here is derived from an EMBL/GenBank/DDBJ whole genome shotgun (WGS) entry which is preliminary data.</text>
</comment>
<evidence type="ECO:0000259" key="6">
    <source>
        <dbReference type="Pfam" id="PF00931"/>
    </source>
</evidence>
<dbReference type="PANTHER" id="PTHR33463">
    <property type="entry name" value="NB-ARC DOMAIN-CONTAINING PROTEIN-RELATED"/>
    <property type="match status" value="1"/>
</dbReference>
<dbReference type="PRINTS" id="PR00364">
    <property type="entry name" value="DISEASERSIST"/>
</dbReference>
<dbReference type="InterPro" id="IPR057135">
    <property type="entry name" value="At4g27190-like_LRR"/>
</dbReference>
<organism evidence="9 10">
    <name type="scientific">Eucalyptus globulus</name>
    <name type="common">Tasmanian blue gum</name>
    <dbReference type="NCBI Taxonomy" id="34317"/>
    <lineage>
        <taxon>Eukaryota</taxon>
        <taxon>Viridiplantae</taxon>
        <taxon>Streptophyta</taxon>
        <taxon>Embryophyta</taxon>
        <taxon>Tracheophyta</taxon>
        <taxon>Spermatophyta</taxon>
        <taxon>Magnoliopsida</taxon>
        <taxon>eudicotyledons</taxon>
        <taxon>Gunneridae</taxon>
        <taxon>Pentapetalae</taxon>
        <taxon>rosids</taxon>
        <taxon>malvids</taxon>
        <taxon>Myrtales</taxon>
        <taxon>Myrtaceae</taxon>
        <taxon>Myrtoideae</taxon>
        <taxon>Eucalypteae</taxon>
        <taxon>Eucalyptus</taxon>
    </lineage>
</organism>
<sequence>MAEAIVYPVASNLLSKLGECLFAPIGRQFEYVLYYKSYVKELKNGVKELETARQRVQSSVDEAMYDGKLIDVDVENWLKSVKDETEKTDDLLKRNESAKDACFCGWLPSPMVRHPIGRKVKKMTQVIQGLHKESKNSIFQKVYYENTPKGTVTTTTFAARSVDRKEDVPESRASIIEVVIKAITDDKICVIGVYGPGGVGKTKLMEDVERQVKEEQLFDVVATANVSRDLDVKRIQGELANALGLKLVNEETVRGRAHCLCKMLQKYSEKKVLIILDNLWTKLELKEVGIPCGYDNKAKGCKLLLTSRYRDVLYIEMSSDREFYLNVLKHGEARILFERIVGNTINNPKFESLVDGVVKNCGGLPLLIVSVAKRLKCGDMPEWRNALTNAEGTTVKSIVEQNYNDLQDERIKSLFLVCALDSGRPDISHTLVYCMGLGLYEKFSQTIENARNRLIMDLHHLLDSSLLLGSDDLEQLSMHDLFIDVVVYMRNKFIGMEWNTLVGRKDFGFKEWSKNDLRKCTAMAFNYVGIDELPKKLDCPNMRILLLLEHNRFLKMPESFFESMEELLVLDLTGLSFTSLPSSMELLKNLTSLCLDSCCLEDVTTLGKLKGLQFLSFLNSTIARLPKEMGELTELRFLDLRSCTELRVIEPGMLESLVNLEELYMQYSFDQWEAEDETPRSNASLAEFKSMNKLSTLYIAIPRLASLSRELPFGKLNKHKILIGNICDWSDEYEESRTLKLKLDSGNLLREVWVRRCLQRTQYLNLAGLQDNHIMHNLCFGGFQELKHLHIQNSPSLQYVVHSTEDIQCTAFTRLESLFLENLNNLEKICCGRLALESFSILKILKMNSCGGIKYLFPSSVIGNFLQLEEIEISKCHLIKQIVANAEADEDGDEIDVDPKVKSCNLRRLTLRNLPEMTSFCKTMDHSVVLFDKQQLIKLQNLEAITVEKCQLIREVFDLEELTIMGDVEILCRLTRLTLSGLPNLEHIWTKDPSRALCFRNLKALKVQNCENLRFLFSSSMAKALVQIKKIEIVNCVLMEEVMYVQEEELVEASTTDTFEFPSLTSLSLVELPNLKTFSYRKYCIHFPSLTRLTISECIKMMKFSSFEGRQQLMTNDIGLQQAFGHINSGLSLPGFFNEKVLFPSLEELKLSSMCQLKRIWHSQLHGQSFYKLASLTVELCENLSHVFSSNSIDMLQSLNKIKAVGCPSLEVLFEPINLSAEKRQKPLVLPALRELTLLNLSRLRDILESDCKVTLAFPSLMEVNVRGCHSLPYLFSSAMTEILDKLAVLDVSCCNNLRGIIAMEEGKWKTSETLKFHQLSTLKLGDLENLISFCLVSCASDGLQPLFDEKVKFPNIESMEISHMNNLEKIWLDDLASNAFNKLKTLVVKYCEKLSSIFLSYTMLTRFQNLEKISVTDCGSLEVVFHVQEFNFSKARPTSTFQLRELVLMRLPKMKHVWSGHPQGGLTFGHLRCMKIVECEMLKSLFPNSVAKSMTQLEELLVWECGVQEIIVEEDKVEMNARDLFFPRLTDLKLLELPDLRSFYRNSHTSTQPLLKKLRVRHCGKMRSFSFTCEYQSCRGTSTSENQLALFSFEKVMPNLKGLTLMSGDVIMMTLQHHYVFRNPIELDLACYHDENVAFPSNFLLHGFPNLEVLSLSCSSFEEIFPEDACGHGGATFYGESTDMETPLKALKNLWRLELNKLCKLQRVWKDGSLMAEILKHIETLLVSECSSLSIVLPSPTAFQRLVGLEVGDCASLVHMGTCSAMTSLVHLIWLTLRNCDAMEDVVIDDGNGVEEISFPKLQLLTLDGLPSLESFSPTNCTFMFPSLWHIIVKQCPKMNIFCNCALSTPKLHKVHLSDEDYEGRWEGDLNTTIQFLST</sequence>
<dbReference type="Gene3D" id="3.80.10.10">
    <property type="entry name" value="Ribonuclease Inhibitor"/>
    <property type="match status" value="5"/>
</dbReference>
<dbReference type="SUPFAM" id="SSF52058">
    <property type="entry name" value="L domain-like"/>
    <property type="match status" value="1"/>
</dbReference>
<feature type="domain" description="Disease resistance R13L4/SHOC-2-like LRR" evidence="8">
    <location>
        <begin position="548"/>
        <end position="697"/>
    </location>
</feature>
<accession>A0ABD3LFG2</accession>
<gene>
    <name evidence="9" type="ORF">ACJRO7_011248</name>
</gene>
<feature type="domain" description="Disease resistance protein At4g27190-like leucine-rich repeats" evidence="7">
    <location>
        <begin position="929"/>
        <end position="1036"/>
    </location>
</feature>
<proteinExistence type="inferred from homology"/>
<dbReference type="PANTHER" id="PTHR33463:SF215">
    <property type="entry name" value="NB-ARC DOMAIN DISEASE RESISTANCE PROTEIN"/>
    <property type="match status" value="1"/>
</dbReference>
<evidence type="ECO:0000259" key="7">
    <source>
        <dbReference type="Pfam" id="PF23247"/>
    </source>
</evidence>
<dbReference type="Proteomes" id="UP001634007">
    <property type="component" value="Unassembled WGS sequence"/>
</dbReference>
<dbReference type="InterPro" id="IPR055414">
    <property type="entry name" value="LRR_R13L4/SHOC2-like"/>
</dbReference>
<comment type="similarity">
    <text evidence="1">Belongs to the disease resistance NB-LRR family.</text>
</comment>
<dbReference type="Pfam" id="PF00931">
    <property type="entry name" value="NB-ARC"/>
    <property type="match status" value="1"/>
</dbReference>
<dbReference type="Pfam" id="PF23247">
    <property type="entry name" value="LRR_RPS2"/>
    <property type="match status" value="4"/>
</dbReference>
<feature type="domain" description="NB-ARC" evidence="6">
    <location>
        <begin position="176"/>
        <end position="343"/>
    </location>
</feature>
<keyword evidence="2" id="KW-0677">Repeat</keyword>
<evidence type="ECO:0000256" key="1">
    <source>
        <dbReference type="ARBA" id="ARBA00008894"/>
    </source>
</evidence>
<dbReference type="InterPro" id="IPR002182">
    <property type="entry name" value="NB-ARC"/>
</dbReference>
<keyword evidence="10" id="KW-1185">Reference proteome</keyword>
<keyword evidence="4" id="KW-0611">Plant defense</keyword>
<reference evidence="9 10" key="1">
    <citation type="submission" date="2024-11" db="EMBL/GenBank/DDBJ databases">
        <title>Chromosome-level genome assembly of Eucalyptus globulus Labill. provides insights into its genome evolution.</title>
        <authorList>
            <person name="Li X."/>
        </authorList>
    </citation>
    <scope>NUCLEOTIDE SEQUENCE [LARGE SCALE GENOMIC DNA]</scope>
    <source>
        <strain evidence="9">CL2024</strain>
        <tissue evidence="9">Fresh tender leaves</tissue>
    </source>
</reference>